<proteinExistence type="predicted"/>
<feature type="domain" description="Retrovirus-related Pol polyprotein from transposon TNT 1-94-like beta-barrel" evidence="2">
    <location>
        <begin position="1"/>
        <end position="54"/>
    </location>
</feature>
<evidence type="ECO:0000259" key="2">
    <source>
        <dbReference type="Pfam" id="PF22936"/>
    </source>
</evidence>
<dbReference type="InterPro" id="IPR054722">
    <property type="entry name" value="PolX-like_BBD"/>
</dbReference>
<accession>A0AAV1TAZ2</accession>
<comment type="caution">
    <text evidence="3">The sequence shown here is derived from an EMBL/GenBank/DDBJ whole genome shotgun (WGS) entry which is preliminary data.</text>
</comment>
<evidence type="ECO:0000313" key="3">
    <source>
        <dbReference type="EMBL" id="CAK7913722.1"/>
    </source>
</evidence>
<dbReference type="Pfam" id="PF13976">
    <property type="entry name" value="gag_pre-integrs"/>
    <property type="match status" value="1"/>
</dbReference>
<dbReference type="Pfam" id="PF22936">
    <property type="entry name" value="Pol_BBD"/>
    <property type="match status" value="1"/>
</dbReference>
<reference evidence="3" key="1">
    <citation type="submission" date="2024-01" db="EMBL/GenBank/DDBJ databases">
        <authorList>
            <person name="Webb A."/>
        </authorList>
    </citation>
    <scope>NUCLEOTIDE SEQUENCE</scope>
    <source>
        <strain evidence="3">Pm1</strain>
    </source>
</reference>
<evidence type="ECO:0008006" key="5">
    <source>
        <dbReference type="Google" id="ProtNLM"/>
    </source>
</evidence>
<organism evidence="3 4">
    <name type="scientific">Peronospora matthiolae</name>
    <dbReference type="NCBI Taxonomy" id="2874970"/>
    <lineage>
        <taxon>Eukaryota</taxon>
        <taxon>Sar</taxon>
        <taxon>Stramenopiles</taxon>
        <taxon>Oomycota</taxon>
        <taxon>Peronosporomycetes</taxon>
        <taxon>Peronosporales</taxon>
        <taxon>Peronosporaceae</taxon>
        <taxon>Peronospora</taxon>
    </lineage>
</organism>
<name>A0AAV1TAZ2_9STRA</name>
<gene>
    <name evidence="3" type="ORF">PM001_LOCUS4819</name>
</gene>
<evidence type="ECO:0000259" key="1">
    <source>
        <dbReference type="Pfam" id="PF13976"/>
    </source>
</evidence>
<dbReference type="InterPro" id="IPR025724">
    <property type="entry name" value="GAG-pre-integrase_dom"/>
</dbReference>
<dbReference type="EMBL" id="CAKLBY020000039">
    <property type="protein sequence ID" value="CAK7913722.1"/>
    <property type="molecule type" value="Genomic_DNA"/>
</dbReference>
<sequence length="166" mass="18080">MADGESLHLTRVGSVRLEVIARGAKAVVTLTDVYLVPRLAKNIVSYGKLANKGFALVHSGERRSLARYRDGAVVFDVTIDSNVLYVVKKATRDKEGAGGDAIMAALEANATEINADEPHEASLLHWHQRLGHLAFKTIERMARDPVSGIRLSNNKRMACVSCLEGK</sequence>
<feature type="domain" description="GAG-pre-integrase" evidence="1">
    <location>
        <begin position="120"/>
        <end position="166"/>
    </location>
</feature>
<evidence type="ECO:0000313" key="4">
    <source>
        <dbReference type="Proteomes" id="UP001162060"/>
    </source>
</evidence>
<protein>
    <recommendedName>
        <fullName evidence="5">GAG-pre-integrase domain-containing protein</fullName>
    </recommendedName>
</protein>
<dbReference type="Proteomes" id="UP001162060">
    <property type="component" value="Unassembled WGS sequence"/>
</dbReference>
<dbReference type="AlphaFoldDB" id="A0AAV1TAZ2"/>